<organism evidence="8 9">
    <name type="scientific">Saitoella complicata (strain BCRC 22490 / CBS 7301 / JCM 7358 / NBRC 10748 / NRRL Y-17804)</name>
    <dbReference type="NCBI Taxonomy" id="698492"/>
    <lineage>
        <taxon>Eukaryota</taxon>
        <taxon>Fungi</taxon>
        <taxon>Dikarya</taxon>
        <taxon>Ascomycota</taxon>
        <taxon>Taphrinomycotina</taxon>
        <taxon>Taphrinomycotina incertae sedis</taxon>
        <taxon>Saitoella</taxon>
    </lineage>
</organism>
<keyword evidence="2 6" id="KW-0812">Transmembrane</keyword>
<feature type="transmembrane region" description="Helical" evidence="6">
    <location>
        <begin position="193"/>
        <end position="216"/>
    </location>
</feature>
<comment type="subcellular location">
    <subcellularLocation>
        <location evidence="1">Membrane</location>
        <topology evidence="1">Multi-pass membrane protein</topology>
    </subcellularLocation>
</comment>
<accession>A0A0E9NNG4</accession>
<dbReference type="Proteomes" id="UP000033140">
    <property type="component" value="Unassembled WGS sequence"/>
</dbReference>
<evidence type="ECO:0000256" key="1">
    <source>
        <dbReference type="ARBA" id="ARBA00004141"/>
    </source>
</evidence>
<reference evidence="8 9" key="2">
    <citation type="journal article" date="2014" name="J. Gen. Appl. Microbiol.">
        <title>The early diverging ascomycetous budding yeast Saitoella complicata has three histone deacetylases belonging to the Clr6, Hos2, and Rpd3 lineages.</title>
        <authorList>
            <person name="Nishida H."/>
            <person name="Matsumoto T."/>
            <person name="Kondo S."/>
            <person name="Hamamoto M."/>
            <person name="Yoshikawa H."/>
        </authorList>
    </citation>
    <scope>NUCLEOTIDE SEQUENCE [LARGE SCALE GENOMIC DNA]</scope>
    <source>
        <strain evidence="8 9">NRRL Y-17804</strain>
    </source>
</reference>
<protein>
    <recommendedName>
        <fullName evidence="7">Sugar phosphate transporter domain-containing protein</fullName>
    </recommendedName>
</protein>
<feature type="transmembrane region" description="Helical" evidence="6">
    <location>
        <begin position="324"/>
        <end position="341"/>
    </location>
</feature>
<evidence type="ECO:0000256" key="3">
    <source>
        <dbReference type="ARBA" id="ARBA00022989"/>
    </source>
</evidence>
<dbReference type="OMA" id="MAGLNKW"/>
<name>A0A0E9NNG4_SAICN</name>
<dbReference type="AlphaFoldDB" id="A0A0E9NNG4"/>
<evidence type="ECO:0000259" key="7">
    <source>
        <dbReference type="Pfam" id="PF03151"/>
    </source>
</evidence>
<feature type="transmembrane region" description="Helical" evidence="6">
    <location>
        <begin position="268"/>
        <end position="290"/>
    </location>
</feature>
<evidence type="ECO:0000256" key="2">
    <source>
        <dbReference type="ARBA" id="ARBA00022692"/>
    </source>
</evidence>
<evidence type="ECO:0000256" key="4">
    <source>
        <dbReference type="ARBA" id="ARBA00023136"/>
    </source>
</evidence>
<dbReference type="EMBL" id="BACD03000043">
    <property type="protein sequence ID" value="GAO51241.1"/>
    <property type="molecule type" value="Genomic_DNA"/>
</dbReference>
<dbReference type="PANTHER" id="PTHR11132">
    <property type="entry name" value="SOLUTE CARRIER FAMILY 35"/>
    <property type="match status" value="1"/>
</dbReference>
<feature type="transmembrane region" description="Helical" evidence="6">
    <location>
        <begin position="169"/>
        <end position="187"/>
    </location>
</feature>
<sequence>MSAPQLSIPLRSEYTPPPTPGREKHENSFSEWNNRSTGESTPERPPTLSNQYIWLTIYFFFNLALTLYNKRALISFPFPWLLTAIHALFGAVGAGALYTAGRFEPVKGLGKKEWASVIGFSGLYTVNIAISNVSLHLVTVPFHQVVRATTPLFAMIISIVCFRKSYGKQTYLSLVPVIGGVGFATAGDYSYTQFGLILTVFGAILAALKTVLTGRILTGKLKFHPLDLLLRMAPLACAQSVAYAWVTGELASLPEWWESQAAMGKQTTITWGLAINGLIAFGLNVVSFTANKKVGPVTMTVAANVKQVLTIVLAIGMFHLHISGLNAFGILLTLFGGAWYARVEMQNKARSNARVPQPVLPLTSVDEKTKTIG</sequence>
<keyword evidence="9" id="KW-1185">Reference proteome</keyword>
<keyword evidence="4 6" id="KW-0472">Membrane</keyword>
<proteinExistence type="predicted"/>
<reference evidence="8 9" key="1">
    <citation type="journal article" date="2011" name="J. Gen. Appl. Microbiol.">
        <title>Draft genome sequencing of the enigmatic yeast Saitoella complicata.</title>
        <authorList>
            <person name="Nishida H."/>
            <person name="Hamamoto M."/>
            <person name="Sugiyama J."/>
        </authorList>
    </citation>
    <scope>NUCLEOTIDE SEQUENCE [LARGE SCALE GENOMIC DNA]</scope>
    <source>
        <strain evidence="8 9">NRRL Y-17804</strain>
    </source>
</reference>
<dbReference type="Pfam" id="PF03151">
    <property type="entry name" value="TPT"/>
    <property type="match status" value="1"/>
</dbReference>
<dbReference type="InterPro" id="IPR050186">
    <property type="entry name" value="TPT_transporter"/>
</dbReference>
<comment type="caution">
    <text evidence="8">The sequence shown here is derived from an EMBL/GenBank/DDBJ whole genome shotgun (WGS) entry which is preliminary data.</text>
</comment>
<gene>
    <name evidence="8" type="ORF">G7K_5349-t1</name>
</gene>
<feature type="region of interest" description="Disordered" evidence="5">
    <location>
        <begin position="1"/>
        <end position="45"/>
    </location>
</feature>
<feature type="compositionally biased region" description="Polar residues" evidence="5">
    <location>
        <begin position="29"/>
        <end position="40"/>
    </location>
</feature>
<evidence type="ECO:0000313" key="9">
    <source>
        <dbReference type="Proteomes" id="UP000033140"/>
    </source>
</evidence>
<keyword evidence="3 6" id="KW-1133">Transmembrane helix</keyword>
<feature type="transmembrane region" description="Helical" evidence="6">
    <location>
        <begin position="52"/>
        <end position="68"/>
    </location>
</feature>
<feature type="domain" description="Sugar phosphate transporter" evidence="7">
    <location>
        <begin position="54"/>
        <end position="340"/>
    </location>
</feature>
<dbReference type="GO" id="GO:0016020">
    <property type="term" value="C:membrane"/>
    <property type="evidence" value="ECO:0007669"/>
    <property type="project" value="UniProtKB-SubCell"/>
</dbReference>
<feature type="transmembrane region" description="Helical" evidence="6">
    <location>
        <begin position="80"/>
        <end position="101"/>
    </location>
</feature>
<reference evidence="8 9" key="3">
    <citation type="journal article" date="2015" name="Genome Announc.">
        <title>Draft Genome Sequence of the Archiascomycetous Yeast Saitoella complicata.</title>
        <authorList>
            <person name="Yamauchi K."/>
            <person name="Kondo S."/>
            <person name="Hamamoto M."/>
            <person name="Takahashi Y."/>
            <person name="Ogura Y."/>
            <person name="Hayashi T."/>
            <person name="Nishida H."/>
        </authorList>
    </citation>
    <scope>NUCLEOTIDE SEQUENCE [LARGE SCALE GENOMIC DNA]</scope>
    <source>
        <strain evidence="8 9">NRRL Y-17804</strain>
    </source>
</reference>
<evidence type="ECO:0000256" key="5">
    <source>
        <dbReference type="SAM" id="MobiDB-lite"/>
    </source>
</evidence>
<evidence type="ECO:0000256" key="6">
    <source>
        <dbReference type="SAM" id="Phobius"/>
    </source>
</evidence>
<dbReference type="InterPro" id="IPR004853">
    <property type="entry name" value="Sugar_P_trans_dom"/>
</dbReference>
<evidence type="ECO:0000313" key="8">
    <source>
        <dbReference type="EMBL" id="GAO51241.1"/>
    </source>
</evidence>
<feature type="transmembrane region" description="Helical" evidence="6">
    <location>
        <begin position="113"/>
        <end position="133"/>
    </location>
</feature>